<proteinExistence type="predicted"/>
<dbReference type="Proteomes" id="UP000663853">
    <property type="component" value="Unassembled WGS sequence"/>
</dbReference>
<comment type="caution">
    <text evidence="3">The sequence shown here is derived from an EMBL/GenBank/DDBJ whole genome shotgun (WGS) entry which is preliminary data.</text>
</comment>
<evidence type="ECO:0008006" key="5">
    <source>
        <dbReference type="Google" id="ProtNLM"/>
    </source>
</evidence>
<feature type="transmembrane region" description="Helical" evidence="2">
    <location>
        <begin position="390"/>
        <end position="412"/>
    </location>
</feature>
<evidence type="ECO:0000313" key="4">
    <source>
        <dbReference type="Proteomes" id="UP000663853"/>
    </source>
</evidence>
<reference evidence="3" key="1">
    <citation type="submission" date="2021-01" db="EMBL/GenBank/DDBJ databases">
        <authorList>
            <person name="Kaushik A."/>
        </authorList>
    </citation>
    <scope>NUCLEOTIDE SEQUENCE</scope>
    <source>
        <strain evidence="3">AG6-10EEA</strain>
    </source>
</reference>
<evidence type="ECO:0000256" key="1">
    <source>
        <dbReference type="SAM" id="MobiDB-lite"/>
    </source>
</evidence>
<dbReference type="EMBL" id="CAJMXA010004009">
    <property type="protein sequence ID" value="CAE6531269.1"/>
    <property type="molecule type" value="Genomic_DNA"/>
</dbReference>
<sequence length="519" mass="57913">MNLNWLPTLEYSLTHPHPKGHIFLLSTFGLFIIMLPILVIVNLATLGFDLVPTLQPRFQPNDILLEGWWGTRRLPPALRPRPAPCQPKELGRGDIFRLSGSLFDYTVMSTWNTSEGTRASGIQEQKRAEYRGQSFANCYVNSARYDYNLVEQTNTVAVGVLCPGSPDYPIEISMQTTITYALEASKDFIGQYYGPGLDLLNLTNADPSDYRKVVLAALEVLSTDASTIMRRQHISSQPLSMRVVFTIGPDSPELLPRVSTLTYANGTQPSVFPEEALIYVDTIYNLVVITADAVNLDLGSHEYPNIFRSATRLSALLPNLPPPGVSRENWAQPGQAFYYGNITSPYQTWAEALLNGQPVKLDGVTGLPNESVMATTYLCPSYRIKPTRALLASVFVGASTMTMTLWGAWMVFTTFLARQIMEPKVICHCMDCELRREKEKEGAREREANPGLAPSGIVARLMERMGFPRPTKPTLDPGDLERAGFDRLEEDESPQPRGLAHLFKLRYAAYHRSPTTGER</sequence>
<keyword evidence="2" id="KW-0472">Membrane</keyword>
<feature type="region of interest" description="Disordered" evidence="1">
    <location>
        <begin position="467"/>
        <end position="497"/>
    </location>
</feature>
<feature type="transmembrane region" description="Helical" evidence="2">
    <location>
        <begin position="20"/>
        <end position="48"/>
    </location>
</feature>
<evidence type="ECO:0000313" key="3">
    <source>
        <dbReference type="EMBL" id="CAE6531269.1"/>
    </source>
</evidence>
<evidence type="ECO:0000256" key="2">
    <source>
        <dbReference type="SAM" id="Phobius"/>
    </source>
</evidence>
<keyword evidence="2" id="KW-0812">Transmembrane</keyword>
<protein>
    <recommendedName>
        <fullName evidence="5">Transmembrane protein</fullName>
    </recommendedName>
</protein>
<organism evidence="3 4">
    <name type="scientific">Rhizoctonia solani</name>
    <dbReference type="NCBI Taxonomy" id="456999"/>
    <lineage>
        <taxon>Eukaryota</taxon>
        <taxon>Fungi</taxon>
        <taxon>Dikarya</taxon>
        <taxon>Basidiomycota</taxon>
        <taxon>Agaricomycotina</taxon>
        <taxon>Agaricomycetes</taxon>
        <taxon>Cantharellales</taxon>
        <taxon>Ceratobasidiaceae</taxon>
        <taxon>Rhizoctonia</taxon>
    </lineage>
</organism>
<keyword evidence="2" id="KW-1133">Transmembrane helix</keyword>
<dbReference type="AlphaFoldDB" id="A0A8H3DP13"/>
<accession>A0A8H3DP13</accession>
<gene>
    <name evidence="3" type="ORF">RDB_LOCUS168121</name>
</gene>
<name>A0A8H3DP13_9AGAM</name>